<organism evidence="1 2">
    <name type="scientific">Parelaphostrongylus tenuis</name>
    <name type="common">Meningeal worm</name>
    <dbReference type="NCBI Taxonomy" id="148309"/>
    <lineage>
        <taxon>Eukaryota</taxon>
        <taxon>Metazoa</taxon>
        <taxon>Ecdysozoa</taxon>
        <taxon>Nematoda</taxon>
        <taxon>Chromadorea</taxon>
        <taxon>Rhabditida</taxon>
        <taxon>Rhabditina</taxon>
        <taxon>Rhabditomorpha</taxon>
        <taxon>Strongyloidea</taxon>
        <taxon>Metastrongylidae</taxon>
        <taxon>Parelaphostrongylus</taxon>
    </lineage>
</organism>
<accession>A0AAD5MEZ8</accession>
<dbReference type="EMBL" id="JAHQIW010000198">
    <property type="protein sequence ID" value="KAJ1346609.1"/>
    <property type="molecule type" value="Genomic_DNA"/>
</dbReference>
<evidence type="ECO:0000313" key="2">
    <source>
        <dbReference type="Proteomes" id="UP001196413"/>
    </source>
</evidence>
<evidence type="ECO:0000313" key="1">
    <source>
        <dbReference type="EMBL" id="KAJ1346609.1"/>
    </source>
</evidence>
<protein>
    <submittedName>
        <fullName evidence="1">Uncharacterized protein</fullName>
    </submittedName>
</protein>
<dbReference type="AlphaFoldDB" id="A0AAD5MEZ8"/>
<dbReference type="Proteomes" id="UP001196413">
    <property type="component" value="Unassembled WGS sequence"/>
</dbReference>
<name>A0AAD5MEZ8_PARTN</name>
<keyword evidence="2" id="KW-1185">Reference proteome</keyword>
<comment type="caution">
    <text evidence="1">The sequence shown here is derived from an EMBL/GenBank/DDBJ whole genome shotgun (WGS) entry which is preliminary data.</text>
</comment>
<reference evidence="1" key="1">
    <citation type="submission" date="2021-06" db="EMBL/GenBank/DDBJ databases">
        <title>Parelaphostrongylus tenuis whole genome reference sequence.</title>
        <authorList>
            <person name="Garwood T.J."/>
            <person name="Larsen P.A."/>
            <person name="Fountain-Jones N.M."/>
            <person name="Garbe J.R."/>
            <person name="Macchietto M.G."/>
            <person name="Kania S.A."/>
            <person name="Gerhold R.W."/>
            <person name="Richards J.E."/>
            <person name="Wolf T.M."/>
        </authorList>
    </citation>
    <scope>NUCLEOTIDE SEQUENCE</scope>
    <source>
        <strain evidence="1">MNPRO001-30</strain>
        <tissue evidence="1">Meninges</tissue>
    </source>
</reference>
<proteinExistence type="predicted"/>
<gene>
    <name evidence="1" type="ORF">KIN20_001465</name>
</gene>
<sequence>MAASIQNQNLLAKACKIFENPCSTIVSIAYRQEIVVRLVVSNTGNATLHSQILQLNFSFRLPPLSLAFTACPEM</sequence>